<gene>
    <name evidence="1" type="ORF">PG993_004055</name>
</gene>
<keyword evidence="2" id="KW-1185">Reference proteome</keyword>
<evidence type="ECO:0000313" key="2">
    <source>
        <dbReference type="Proteomes" id="UP001444661"/>
    </source>
</evidence>
<comment type="caution">
    <text evidence="1">The sequence shown here is derived from an EMBL/GenBank/DDBJ whole genome shotgun (WGS) entry which is preliminary data.</text>
</comment>
<evidence type="ECO:0008006" key="3">
    <source>
        <dbReference type="Google" id="ProtNLM"/>
    </source>
</evidence>
<protein>
    <recommendedName>
        <fullName evidence="3">F-box domain-containing protein</fullName>
    </recommendedName>
</protein>
<accession>A0ABR1TDF1</accession>
<reference evidence="1 2" key="1">
    <citation type="submission" date="2023-01" db="EMBL/GenBank/DDBJ databases">
        <title>Analysis of 21 Apiospora genomes using comparative genomics revels a genus with tremendous synthesis potential of carbohydrate active enzymes and secondary metabolites.</title>
        <authorList>
            <person name="Sorensen T."/>
        </authorList>
    </citation>
    <scope>NUCLEOTIDE SEQUENCE [LARGE SCALE GENOMIC DNA]</scope>
    <source>
        <strain evidence="1 2">CBS 33761</strain>
    </source>
</reference>
<organism evidence="1 2">
    <name type="scientific">Apiospora rasikravindrae</name>
    <dbReference type="NCBI Taxonomy" id="990691"/>
    <lineage>
        <taxon>Eukaryota</taxon>
        <taxon>Fungi</taxon>
        <taxon>Dikarya</taxon>
        <taxon>Ascomycota</taxon>
        <taxon>Pezizomycotina</taxon>
        <taxon>Sordariomycetes</taxon>
        <taxon>Xylariomycetidae</taxon>
        <taxon>Amphisphaeriales</taxon>
        <taxon>Apiosporaceae</taxon>
        <taxon>Apiospora</taxon>
    </lineage>
</organism>
<evidence type="ECO:0000313" key="1">
    <source>
        <dbReference type="EMBL" id="KAK8044031.1"/>
    </source>
</evidence>
<name>A0ABR1TDF1_9PEZI</name>
<proteinExistence type="predicted"/>
<dbReference type="Proteomes" id="UP001444661">
    <property type="component" value="Unassembled WGS sequence"/>
</dbReference>
<dbReference type="EMBL" id="JAQQWK010000003">
    <property type="protein sequence ID" value="KAK8044031.1"/>
    <property type="molecule type" value="Genomic_DNA"/>
</dbReference>
<sequence length="279" mass="32076">MKAIQSLVAAVWRHWGRSQAEQCPARESSPKTIDPQANSLLLNQPLDILLEIASRLPPEAAAALSLTCEAALPVFLPRDSTDPDLRAIRLSLEKEVSDRCFYCFNCGKYHRYAKNWRFETSVLDAQMPTCNPQRYNIGGWIFAFHHFQLVMNEHFYGPGRGLRRPIFVPKWESGGDIWRIKPPKLAILNGQCFLSVRYGARVVGTPEHNRAELRQCTKLLQFCRHFDQNPWSPRRTGTMYPRRLPEIQALWDAWDRGRIHGSTALRARVRSASRITPLK</sequence>